<protein>
    <submittedName>
        <fullName evidence="8">Cytochrome P450 monooxygenase TRI13-like protein</fullName>
    </submittedName>
</protein>
<comment type="caution">
    <text evidence="8">The sequence shown here is derived from an EMBL/GenBank/DDBJ whole genome shotgun (WGS) entry which is preliminary data.</text>
</comment>
<dbReference type="PANTHER" id="PTHR24305">
    <property type="entry name" value="CYTOCHROME P450"/>
    <property type="match status" value="1"/>
</dbReference>
<dbReference type="SUPFAM" id="SSF48264">
    <property type="entry name" value="Cytochrome P450"/>
    <property type="match status" value="1"/>
</dbReference>
<name>A0ABR0ST01_9HYPO</name>
<evidence type="ECO:0000256" key="3">
    <source>
        <dbReference type="ARBA" id="ARBA00022617"/>
    </source>
</evidence>
<evidence type="ECO:0000256" key="1">
    <source>
        <dbReference type="ARBA" id="ARBA00001971"/>
    </source>
</evidence>
<evidence type="ECO:0000256" key="6">
    <source>
        <dbReference type="ARBA" id="ARBA00023033"/>
    </source>
</evidence>
<keyword evidence="6 7" id="KW-0503">Monooxygenase</keyword>
<reference evidence="8 9" key="1">
    <citation type="submission" date="2024-01" db="EMBL/GenBank/DDBJ databases">
        <title>Complete genome of Cladobotryum mycophilum ATHUM6906.</title>
        <authorList>
            <person name="Christinaki A.C."/>
            <person name="Myridakis A.I."/>
            <person name="Kouvelis V.N."/>
        </authorList>
    </citation>
    <scope>NUCLEOTIDE SEQUENCE [LARGE SCALE GENOMIC DNA]</scope>
    <source>
        <strain evidence="8 9">ATHUM6906</strain>
    </source>
</reference>
<organism evidence="8 9">
    <name type="scientific">Cladobotryum mycophilum</name>
    <dbReference type="NCBI Taxonomy" id="491253"/>
    <lineage>
        <taxon>Eukaryota</taxon>
        <taxon>Fungi</taxon>
        <taxon>Dikarya</taxon>
        <taxon>Ascomycota</taxon>
        <taxon>Pezizomycotina</taxon>
        <taxon>Sordariomycetes</taxon>
        <taxon>Hypocreomycetidae</taxon>
        <taxon>Hypocreales</taxon>
        <taxon>Hypocreaceae</taxon>
        <taxon>Cladobotryum</taxon>
    </lineage>
</organism>
<evidence type="ECO:0000256" key="2">
    <source>
        <dbReference type="ARBA" id="ARBA00010617"/>
    </source>
</evidence>
<sequence length="565" mass="63721">MALMYVIVSTIAALFICVYRFAYPKPYAGIPYHKRSAKRIMGDVPDLLHALNTTQDPSKFIIQQCRQLSSPVIQLFLRPFSEPLICIDDVREVEDILTMRTKEFIRAPMTFALFKPFVPHSSITKHSDAEWKRQRRLWMDFMSTDFLRQTLAPKMHQSALELADLFKVKASLAGGRPFCAKEDFELITFDVIWNAIMGVGLNGIVNKCKKIRQGAGTVEQPPSIDAEAVMPIVKGGEFFSAVQHLNASVEKIRVSPMPTIHLWFLRQMPTYKRCWFIKNNTINGLIDDAKERFERLSGSQAPELDEATCALDLALLRVLSTIEKAKPLDVTPMTPEELHDELFMLMLAGQETTAMSLAWAAKLLTNSAIKQTKLREALLTAFPNSTSRNLPSAEEIIKANIPYLDASLEEVVRLANLIPRLARVATVDTMVLGYRIPKGAQVLCNGYAAEQPFDIPESVRSKISQEAKTNYRTTWDSEDMDGFHPERWLDDAGNFDSKSLPRLAFGAGPRACFGTKLAVLELRITITILLLSFRFEALPEALNSPLGRQRMVRTPRQCFVRLVPL</sequence>
<dbReference type="PROSITE" id="PS00086">
    <property type="entry name" value="CYTOCHROME_P450"/>
    <property type="match status" value="1"/>
</dbReference>
<evidence type="ECO:0000313" key="9">
    <source>
        <dbReference type="Proteomes" id="UP001338125"/>
    </source>
</evidence>
<dbReference type="Pfam" id="PF00067">
    <property type="entry name" value="p450"/>
    <property type="match status" value="2"/>
</dbReference>
<evidence type="ECO:0000256" key="7">
    <source>
        <dbReference type="RuleBase" id="RU000461"/>
    </source>
</evidence>
<gene>
    <name evidence="8" type="ORF">PT974_03246</name>
</gene>
<evidence type="ECO:0000256" key="5">
    <source>
        <dbReference type="ARBA" id="ARBA00023004"/>
    </source>
</evidence>
<keyword evidence="9" id="KW-1185">Reference proteome</keyword>
<comment type="cofactor">
    <cofactor evidence="1">
        <name>heme</name>
        <dbReference type="ChEBI" id="CHEBI:30413"/>
    </cofactor>
</comment>
<comment type="similarity">
    <text evidence="2 7">Belongs to the cytochrome P450 family.</text>
</comment>
<dbReference type="InterPro" id="IPR036396">
    <property type="entry name" value="Cyt_P450_sf"/>
</dbReference>
<evidence type="ECO:0000256" key="4">
    <source>
        <dbReference type="ARBA" id="ARBA00022723"/>
    </source>
</evidence>
<dbReference type="Proteomes" id="UP001338125">
    <property type="component" value="Unassembled WGS sequence"/>
</dbReference>
<proteinExistence type="inferred from homology"/>
<keyword evidence="4 7" id="KW-0479">Metal-binding</keyword>
<evidence type="ECO:0000313" key="8">
    <source>
        <dbReference type="EMBL" id="KAK5994860.1"/>
    </source>
</evidence>
<dbReference type="InterPro" id="IPR050121">
    <property type="entry name" value="Cytochrome_P450_monoxygenase"/>
</dbReference>
<dbReference type="PANTHER" id="PTHR24305:SF232">
    <property type="entry name" value="P450, PUTATIVE (EUROFUNG)-RELATED"/>
    <property type="match status" value="1"/>
</dbReference>
<keyword evidence="5 7" id="KW-0408">Iron</keyword>
<dbReference type="PRINTS" id="PR00385">
    <property type="entry name" value="P450"/>
</dbReference>
<dbReference type="InterPro" id="IPR002403">
    <property type="entry name" value="Cyt_P450_E_grp-IV"/>
</dbReference>
<dbReference type="PRINTS" id="PR00465">
    <property type="entry name" value="EP450IV"/>
</dbReference>
<dbReference type="InterPro" id="IPR017972">
    <property type="entry name" value="Cyt_P450_CS"/>
</dbReference>
<keyword evidence="3 7" id="KW-0349">Heme</keyword>
<dbReference type="Gene3D" id="1.10.630.10">
    <property type="entry name" value="Cytochrome P450"/>
    <property type="match status" value="1"/>
</dbReference>
<dbReference type="InterPro" id="IPR001128">
    <property type="entry name" value="Cyt_P450"/>
</dbReference>
<accession>A0ABR0ST01</accession>
<dbReference type="EMBL" id="JAVFKD010000004">
    <property type="protein sequence ID" value="KAK5994860.1"/>
    <property type="molecule type" value="Genomic_DNA"/>
</dbReference>
<keyword evidence="7" id="KW-0560">Oxidoreductase</keyword>